<accession>A0A7Z0VKS7</accession>
<name>A0A7Z0VKS7_9GAMM</name>
<dbReference type="EMBL" id="MARB01000012">
    <property type="protein sequence ID" value="ODJ87452.1"/>
    <property type="molecule type" value="Genomic_DNA"/>
</dbReference>
<comment type="caution">
    <text evidence="3">The sequence shown here is derived from an EMBL/GenBank/DDBJ whole genome shotgun (WGS) entry which is preliminary data.</text>
</comment>
<evidence type="ECO:0000259" key="2">
    <source>
        <dbReference type="Pfam" id="PF04432"/>
    </source>
</evidence>
<dbReference type="InterPro" id="IPR045220">
    <property type="entry name" value="FRHB/FDHB/HCAR-like"/>
</dbReference>
<feature type="domain" description="Coenzyme F420 hydrogenase/dehydrogenase beta subunit N-terminal" evidence="1">
    <location>
        <begin position="33"/>
        <end position="109"/>
    </location>
</feature>
<dbReference type="InterPro" id="IPR007525">
    <property type="entry name" value="FrhB_FdhB_C"/>
</dbReference>
<evidence type="ECO:0000313" key="4">
    <source>
        <dbReference type="Proteomes" id="UP000094769"/>
    </source>
</evidence>
<dbReference type="AlphaFoldDB" id="A0A7Z0VKS7"/>
<reference evidence="3 4" key="1">
    <citation type="submission" date="2016-06" db="EMBL/GenBank/DDBJ databases">
        <title>Genome sequence of endosymbiont of Candidatus Endolucinida thiodiazotropha.</title>
        <authorList>
            <person name="Poehlein A."/>
            <person name="Koenig S."/>
            <person name="Heiden S.E."/>
            <person name="Thuermer A."/>
            <person name="Voget S."/>
            <person name="Daniel R."/>
            <person name="Markert S."/>
            <person name="Gros O."/>
            <person name="Schweder T."/>
        </authorList>
    </citation>
    <scope>NUCLEOTIDE SEQUENCE [LARGE SCALE GENOMIC DNA]</scope>
    <source>
        <strain evidence="3 4">COS</strain>
    </source>
</reference>
<gene>
    <name evidence="3" type="ORF">CODIS_24270</name>
</gene>
<dbReference type="GO" id="GO:0052592">
    <property type="term" value="F:oxidoreductase activity, acting on CH or CH2 groups, with an iron-sulfur protein as acceptor"/>
    <property type="evidence" value="ECO:0007669"/>
    <property type="project" value="TreeGrafter"/>
</dbReference>
<dbReference type="Proteomes" id="UP000094769">
    <property type="component" value="Unassembled WGS sequence"/>
</dbReference>
<feature type="domain" description="Coenzyme F420 hydrogenase/dehydrogenase beta subunit C-terminal" evidence="2">
    <location>
        <begin position="120"/>
        <end position="281"/>
    </location>
</feature>
<evidence type="ECO:0000313" key="3">
    <source>
        <dbReference type="EMBL" id="ODJ87452.1"/>
    </source>
</evidence>
<evidence type="ECO:0000259" key="1">
    <source>
        <dbReference type="Pfam" id="PF04422"/>
    </source>
</evidence>
<dbReference type="Pfam" id="PF04432">
    <property type="entry name" value="FrhB_FdhB_C"/>
    <property type="match status" value="1"/>
</dbReference>
<dbReference type="InterPro" id="IPR007516">
    <property type="entry name" value="Co_F420_Hydgase/DH_bsu_N"/>
</dbReference>
<sequence length="372" mass="42679">MRNMFNLITDRLLRRTWTESQIRMLVGEYRELYHAYATDESNRVNAASGGAGSALLISLLEQDEIDGALVCNTVIEKAKIRAHFSIATSKQEILDAQGSKYVETAFMKEALPLIRQFHGRVAVVGLPCDITNLTRWIAKDNDISNKVKLKIALVCGHNSRTELIDEISQQLMKEAASPLRSYRFRKGHWRGKLEAEFLNGTTIRKPFSYFSLYQNLYFYSEKKCLVCHDHFGYQADISLGDVWAYRFKQDPIKKTGVIIRTQQGIDLWNSANRSGAITAEVLEISDILDGQARTAPFHYNVSARNRVAPMFGYKIPDNVKARVSWHAWLTALFTLFNMRWSESSQWNKLIFKLPRPLLKAYLYLRKGIETLP</sequence>
<proteinExistence type="predicted"/>
<keyword evidence="4" id="KW-1185">Reference proteome</keyword>
<dbReference type="Pfam" id="PF04422">
    <property type="entry name" value="FrhB_FdhB_N"/>
    <property type="match status" value="1"/>
</dbReference>
<organism evidence="3 4">
    <name type="scientific">Candidatus Thiodiazotropha endolucinida</name>
    <dbReference type="NCBI Taxonomy" id="1655433"/>
    <lineage>
        <taxon>Bacteria</taxon>
        <taxon>Pseudomonadati</taxon>
        <taxon>Pseudomonadota</taxon>
        <taxon>Gammaproteobacteria</taxon>
        <taxon>Chromatiales</taxon>
        <taxon>Sedimenticolaceae</taxon>
        <taxon>Candidatus Thiodiazotropha</taxon>
    </lineage>
</organism>
<dbReference type="PANTHER" id="PTHR31332:SF0">
    <property type="entry name" value="7-HYDROXYMETHYL CHLOROPHYLL A REDUCTASE, CHLOROPLASTIC"/>
    <property type="match status" value="1"/>
</dbReference>
<protein>
    <submittedName>
        <fullName evidence="3">Coenzyme F420-reducing hydrogenase subunit beta</fullName>
    </submittedName>
</protein>
<dbReference type="PANTHER" id="PTHR31332">
    <property type="entry name" value="7-HYDROXYMETHYL CHLOROPHYLL A REDUCTASE, CHLOROPLASTIC"/>
    <property type="match status" value="1"/>
</dbReference>
<dbReference type="OrthoDB" id="3247493at2"/>